<dbReference type="InterPro" id="IPR011990">
    <property type="entry name" value="TPR-like_helical_dom_sf"/>
</dbReference>
<dbReference type="InterPro" id="IPR019734">
    <property type="entry name" value="TPR_rpt"/>
</dbReference>
<keyword evidence="1" id="KW-0732">Signal</keyword>
<dbReference type="SUPFAM" id="SSF81901">
    <property type="entry name" value="HCP-like"/>
    <property type="match status" value="1"/>
</dbReference>
<dbReference type="Proteomes" id="UP000239735">
    <property type="component" value="Unassembled WGS sequence"/>
</dbReference>
<protein>
    <recommendedName>
        <fullName evidence="4">Tetratricopeptide repeat protein</fullName>
    </recommendedName>
</protein>
<accession>A0A2N9LSW5</accession>
<reference evidence="3" key="1">
    <citation type="submission" date="2018-02" db="EMBL/GenBank/DDBJ databases">
        <authorList>
            <person name="Hausmann B."/>
        </authorList>
    </citation>
    <scope>NUCLEOTIDE SEQUENCE [LARGE SCALE GENOMIC DNA]</scope>
    <source>
        <strain evidence="3">Peat soil MAG SbA5</strain>
    </source>
</reference>
<feature type="signal peptide" evidence="1">
    <location>
        <begin position="1"/>
        <end position="24"/>
    </location>
</feature>
<feature type="chain" id="PRO_5014932220" description="Tetratricopeptide repeat protein" evidence="1">
    <location>
        <begin position="25"/>
        <end position="328"/>
    </location>
</feature>
<evidence type="ECO:0000256" key="1">
    <source>
        <dbReference type="SAM" id="SignalP"/>
    </source>
</evidence>
<dbReference type="PROSITE" id="PS51257">
    <property type="entry name" value="PROKAR_LIPOPROTEIN"/>
    <property type="match status" value="1"/>
</dbReference>
<dbReference type="Gene3D" id="1.25.40.10">
    <property type="entry name" value="Tetratricopeptide repeat domain"/>
    <property type="match status" value="2"/>
</dbReference>
<name>A0A2N9LSW5_9BACT</name>
<evidence type="ECO:0008006" key="4">
    <source>
        <dbReference type="Google" id="ProtNLM"/>
    </source>
</evidence>
<proteinExistence type="predicted"/>
<organism evidence="2 3">
    <name type="scientific">Candidatus Sulfuritelmatomonas gaucii</name>
    <dbReference type="NCBI Taxonomy" id="2043161"/>
    <lineage>
        <taxon>Bacteria</taxon>
        <taxon>Pseudomonadati</taxon>
        <taxon>Acidobacteriota</taxon>
        <taxon>Terriglobia</taxon>
        <taxon>Terriglobales</taxon>
        <taxon>Acidobacteriaceae</taxon>
        <taxon>Candidatus Sulfuritelmatomonas</taxon>
    </lineage>
</organism>
<gene>
    <name evidence="2" type="ORF">SBA5_540077</name>
</gene>
<sequence length="328" mass="34511">MRPTMKIRMLTACLLACACGLAYAQINPAILSEASADLQAGQADKALALLTPLPTTGTGAAEAQNLLCRVRFTLQQWSQAVAECQQAVNLDSKNSDYYMWLGRVLGQEASRASIFSAYGDAKKSLAAMQTSVQLNPQNAPALSDLGDYYANAPGIAGGGTDKAQSVASQLDKVDPVRATQLRGDIAMAQKNYTAAEQYYKQAASVGSAPADEWTVLASFYRGRQQWTNLDAAIQSCVTAAAKAANSGAALYDGAGVLITASRNPSLAATMLENYLASSSMTEEAPAFIAHIRLGRLKQQLGDAAGAQSELAMAAAMAKEFSPSQDPQH</sequence>
<dbReference type="SMART" id="SM00028">
    <property type="entry name" value="TPR"/>
    <property type="match status" value="2"/>
</dbReference>
<dbReference type="AlphaFoldDB" id="A0A2N9LSW5"/>
<evidence type="ECO:0000313" key="3">
    <source>
        <dbReference type="Proteomes" id="UP000239735"/>
    </source>
</evidence>
<dbReference type="EMBL" id="OKRB01000113">
    <property type="protein sequence ID" value="SPE26319.1"/>
    <property type="molecule type" value="Genomic_DNA"/>
</dbReference>
<evidence type="ECO:0000313" key="2">
    <source>
        <dbReference type="EMBL" id="SPE26319.1"/>
    </source>
</evidence>